<dbReference type="InterPro" id="IPR011333">
    <property type="entry name" value="SKP1/BTB/POZ_sf"/>
</dbReference>
<gene>
    <name evidence="3" type="ORF">NDES1114_LOCUS35118</name>
</gene>
<evidence type="ECO:0000313" key="3">
    <source>
        <dbReference type="EMBL" id="CAD9155348.1"/>
    </source>
</evidence>
<accession>A0A7S1R3M4</accession>
<feature type="region of interest" description="Disordered" evidence="1">
    <location>
        <begin position="109"/>
        <end position="130"/>
    </location>
</feature>
<feature type="domain" description="Potassium channel tetramerisation-type BTB" evidence="2">
    <location>
        <begin position="14"/>
        <end position="101"/>
    </location>
</feature>
<dbReference type="EMBL" id="HBGF01052480">
    <property type="protein sequence ID" value="CAD9155348.1"/>
    <property type="molecule type" value="Transcribed_RNA"/>
</dbReference>
<dbReference type="SUPFAM" id="SSF54695">
    <property type="entry name" value="POZ domain"/>
    <property type="match status" value="1"/>
</dbReference>
<protein>
    <recommendedName>
        <fullName evidence="2">Potassium channel tetramerisation-type BTB domain-containing protein</fullName>
    </recommendedName>
</protein>
<evidence type="ECO:0000256" key="1">
    <source>
        <dbReference type="SAM" id="MobiDB-lite"/>
    </source>
</evidence>
<organism evidence="3">
    <name type="scientific">Neobodo designis</name>
    <name type="common">Flagellated protozoan</name>
    <name type="synonym">Bodo designis</name>
    <dbReference type="NCBI Taxonomy" id="312471"/>
    <lineage>
        <taxon>Eukaryota</taxon>
        <taxon>Discoba</taxon>
        <taxon>Euglenozoa</taxon>
        <taxon>Kinetoplastea</taxon>
        <taxon>Metakinetoplastina</taxon>
        <taxon>Neobodonida</taxon>
        <taxon>Neobodo</taxon>
    </lineage>
</organism>
<dbReference type="GO" id="GO:0051260">
    <property type="term" value="P:protein homooligomerization"/>
    <property type="evidence" value="ECO:0007669"/>
    <property type="project" value="InterPro"/>
</dbReference>
<proteinExistence type="predicted"/>
<dbReference type="AlphaFoldDB" id="A0A7S1R3M4"/>
<sequence>MGEWYGAKATCTIVTLSLRGTRFDVPADYADALPANSFLRRVLAGTVDVPRDSVGARFIPRNPTHFHTILDVVADPSYAPRLDSEWQRRSLARELVFWGVPCDPALLEHGEDARRRSENAQQAPRAQPKP</sequence>
<dbReference type="Pfam" id="PF02214">
    <property type="entry name" value="BTB_2"/>
    <property type="match status" value="1"/>
</dbReference>
<evidence type="ECO:0000259" key="2">
    <source>
        <dbReference type="Pfam" id="PF02214"/>
    </source>
</evidence>
<dbReference type="InterPro" id="IPR003131">
    <property type="entry name" value="T1-type_BTB"/>
</dbReference>
<feature type="compositionally biased region" description="Basic and acidic residues" evidence="1">
    <location>
        <begin position="109"/>
        <end position="118"/>
    </location>
</feature>
<name>A0A7S1R3M4_NEODS</name>
<reference evidence="3" key="1">
    <citation type="submission" date="2021-01" db="EMBL/GenBank/DDBJ databases">
        <authorList>
            <person name="Corre E."/>
            <person name="Pelletier E."/>
            <person name="Niang G."/>
            <person name="Scheremetjew M."/>
            <person name="Finn R."/>
            <person name="Kale V."/>
            <person name="Holt S."/>
            <person name="Cochrane G."/>
            <person name="Meng A."/>
            <person name="Brown T."/>
            <person name="Cohen L."/>
        </authorList>
    </citation>
    <scope>NUCLEOTIDE SEQUENCE</scope>
    <source>
        <strain evidence="3">CCAP 1951/1</strain>
    </source>
</reference>
<dbReference type="Gene3D" id="3.30.710.10">
    <property type="entry name" value="Potassium Channel Kv1.1, Chain A"/>
    <property type="match status" value="1"/>
</dbReference>